<evidence type="ECO:0000256" key="3">
    <source>
        <dbReference type="ARBA" id="ARBA00022683"/>
    </source>
</evidence>
<dbReference type="Proteomes" id="UP001208570">
    <property type="component" value="Unassembled WGS sequence"/>
</dbReference>
<dbReference type="NCBIfam" id="TIGR01003">
    <property type="entry name" value="PTS_HPr_family"/>
    <property type="match status" value="1"/>
</dbReference>
<keyword evidence="3" id="KW-0598">Phosphotransferase system</keyword>
<dbReference type="Gene3D" id="3.30.1340.10">
    <property type="entry name" value="HPr-like"/>
    <property type="match status" value="1"/>
</dbReference>
<reference evidence="5" key="1">
    <citation type="journal article" date="2023" name="Mol. Biol. Evol.">
        <title>Third-Generation Sequencing Reveals the Adaptive Role of the Epigenome in Three Deep-Sea Polychaetes.</title>
        <authorList>
            <person name="Perez M."/>
            <person name="Aroh O."/>
            <person name="Sun Y."/>
            <person name="Lan Y."/>
            <person name="Juniper S.K."/>
            <person name="Young C.R."/>
            <person name="Angers B."/>
            <person name="Qian P.Y."/>
        </authorList>
    </citation>
    <scope>NUCLEOTIDE SEQUENCE</scope>
    <source>
        <strain evidence="5">P08H-3</strain>
    </source>
</reference>
<dbReference type="GO" id="GO:0009401">
    <property type="term" value="P:phosphoenolpyruvate-dependent sugar phosphotransferase system"/>
    <property type="evidence" value="ECO:0007669"/>
    <property type="project" value="UniProtKB-KW"/>
</dbReference>
<dbReference type="PANTHER" id="PTHR33705:SF2">
    <property type="entry name" value="PHOSPHOCARRIER PROTEIN NPR"/>
    <property type="match status" value="1"/>
</dbReference>
<keyword evidence="2" id="KW-0963">Cytoplasm</keyword>
<organism evidence="5 6">
    <name type="scientific">Paralvinella palmiformis</name>
    <dbReference type="NCBI Taxonomy" id="53620"/>
    <lineage>
        <taxon>Eukaryota</taxon>
        <taxon>Metazoa</taxon>
        <taxon>Spiralia</taxon>
        <taxon>Lophotrochozoa</taxon>
        <taxon>Annelida</taxon>
        <taxon>Polychaeta</taxon>
        <taxon>Sedentaria</taxon>
        <taxon>Canalipalpata</taxon>
        <taxon>Terebellida</taxon>
        <taxon>Terebelliformia</taxon>
        <taxon>Alvinellidae</taxon>
        <taxon>Paralvinella</taxon>
    </lineage>
</organism>
<dbReference type="Pfam" id="PF00381">
    <property type="entry name" value="PTS-HPr"/>
    <property type="match status" value="1"/>
</dbReference>
<feature type="domain" description="HPr" evidence="4">
    <location>
        <begin position="1"/>
        <end position="88"/>
    </location>
</feature>
<dbReference type="SUPFAM" id="SSF55594">
    <property type="entry name" value="HPr-like"/>
    <property type="match status" value="1"/>
</dbReference>
<proteinExistence type="predicted"/>
<sequence length="94" mass="10547">MEKIEVTVNNDTGIHSRPADFFVRTCKLYKSNITLFYGEKSANAKNILQVILLNICKGETICITADGEDEKEALIDLKQLVESDFKKVNALVII</sequence>
<protein>
    <recommendedName>
        <fullName evidence="4">HPr domain-containing protein</fullName>
    </recommendedName>
</protein>
<dbReference type="PRINTS" id="PR00107">
    <property type="entry name" value="PHOSPHOCPHPR"/>
</dbReference>
<name>A0AAD9MSC6_9ANNE</name>
<evidence type="ECO:0000313" key="6">
    <source>
        <dbReference type="Proteomes" id="UP001208570"/>
    </source>
</evidence>
<dbReference type="PANTHER" id="PTHR33705">
    <property type="entry name" value="PHOSPHOCARRIER PROTEIN HPR"/>
    <property type="match status" value="1"/>
</dbReference>
<keyword evidence="6" id="KW-1185">Reference proteome</keyword>
<gene>
    <name evidence="5" type="ORF">LSH36_793g00128</name>
</gene>
<evidence type="ECO:0000259" key="4">
    <source>
        <dbReference type="PROSITE" id="PS51350"/>
    </source>
</evidence>
<dbReference type="InterPro" id="IPR050399">
    <property type="entry name" value="HPr"/>
</dbReference>
<dbReference type="InterPro" id="IPR000032">
    <property type="entry name" value="HPr-like"/>
</dbReference>
<dbReference type="InterPro" id="IPR035895">
    <property type="entry name" value="HPr-like_sf"/>
</dbReference>
<comment type="caution">
    <text evidence="5">The sequence shown here is derived from an EMBL/GenBank/DDBJ whole genome shotgun (WGS) entry which is preliminary data.</text>
</comment>
<dbReference type="GO" id="GO:0005737">
    <property type="term" value="C:cytoplasm"/>
    <property type="evidence" value="ECO:0007669"/>
    <property type="project" value="UniProtKB-SubCell"/>
</dbReference>
<evidence type="ECO:0000256" key="2">
    <source>
        <dbReference type="ARBA" id="ARBA00022490"/>
    </source>
</evidence>
<evidence type="ECO:0000256" key="1">
    <source>
        <dbReference type="ARBA" id="ARBA00004496"/>
    </source>
</evidence>
<evidence type="ECO:0000313" key="5">
    <source>
        <dbReference type="EMBL" id="KAK2143992.1"/>
    </source>
</evidence>
<dbReference type="EMBL" id="JAODUP010000793">
    <property type="protein sequence ID" value="KAK2143992.1"/>
    <property type="molecule type" value="Genomic_DNA"/>
</dbReference>
<comment type="subcellular location">
    <subcellularLocation>
        <location evidence="1">Cytoplasm</location>
    </subcellularLocation>
</comment>
<dbReference type="PROSITE" id="PS51350">
    <property type="entry name" value="PTS_HPR_DOM"/>
    <property type="match status" value="1"/>
</dbReference>
<dbReference type="AlphaFoldDB" id="A0AAD9MSC6"/>
<accession>A0AAD9MSC6</accession>
<dbReference type="CDD" id="cd00367">
    <property type="entry name" value="PTS-HPr_like"/>
    <property type="match status" value="1"/>
</dbReference>